<dbReference type="AlphaFoldDB" id="A0A1I3XUP7"/>
<feature type="region of interest" description="Disordered" evidence="1">
    <location>
        <begin position="275"/>
        <end position="299"/>
    </location>
</feature>
<feature type="signal peptide" evidence="2">
    <location>
        <begin position="1"/>
        <end position="29"/>
    </location>
</feature>
<accession>A0A1I3XUP7</accession>
<proteinExistence type="predicted"/>
<protein>
    <recommendedName>
        <fullName evidence="5">Lysozyme inhibitor LprI N-terminal domain-containing protein</fullName>
    </recommendedName>
</protein>
<feature type="chain" id="PRO_5011687555" description="Lysozyme inhibitor LprI N-terminal domain-containing protein" evidence="2">
    <location>
        <begin position="30"/>
        <end position="299"/>
    </location>
</feature>
<feature type="compositionally biased region" description="Basic residues" evidence="1">
    <location>
        <begin position="289"/>
        <end position="299"/>
    </location>
</feature>
<organism evidence="3 4">
    <name type="scientific">Methylocapsa palsarum</name>
    <dbReference type="NCBI Taxonomy" id="1612308"/>
    <lineage>
        <taxon>Bacteria</taxon>
        <taxon>Pseudomonadati</taxon>
        <taxon>Pseudomonadota</taxon>
        <taxon>Alphaproteobacteria</taxon>
        <taxon>Hyphomicrobiales</taxon>
        <taxon>Beijerinckiaceae</taxon>
        <taxon>Methylocapsa</taxon>
    </lineage>
</organism>
<dbReference type="EMBL" id="FOSN01000004">
    <property type="protein sequence ID" value="SFK23298.1"/>
    <property type="molecule type" value="Genomic_DNA"/>
</dbReference>
<reference evidence="3 4" key="1">
    <citation type="submission" date="2016-10" db="EMBL/GenBank/DDBJ databases">
        <authorList>
            <person name="de Groot N.N."/>
        </authorList>
    </citation>
    <scope>NUCLEOTIDE SEQUENCE [LARGE SCALE GENOMIC DNA]</scope>
    <source>
        <strain evidence="3 4">NE2</strain>
    </source>
</reference>
<gene>
    <name evidence="3" type="ORF">SAMN05444581_10495</name>
</gene>
<feature type="region of interest" description="Disordered" evidence="1">
    <location>
        <begin position="38"/>
        <end position="72"/>
    </location>
</feature>
<evidence type="ECO:0000256" key="2">
    <source>
        <dbReference type="SAM" id="SignalP"/>
    </source>
</evidence>
<evidence type="ECO:0008006" key="5">
    <source>
        <dbReference type="Google" id="ProtNLM"/>
    </source>
</evidence>
<sequence>MLKHPTLALGLVPSTLAVCFCLLADPAGAQMMLPGALQAAPPSDAAPATPGARPGAAGPSKPRTAGQKAPTEAGIVGRDLVREGAAGVMAFQSGAGKSLEITRLSFTGAGIANSHEACRVDVVADAPIELKPAGRAHGLARYDAAVEACPFSLEILDGAVLVSKLAAPCDFAQADCRVDPAGLWGPAGDSIDDKQIKVMERERARAEGAMRTNFRALLSSAGKDKAAIKQIAADQAGFSSEREVACHNYRKEEVHGFCALRLTEARALALQAEFEARPKDAKGANQRKAPNKTKPKPSP</sequence>
<keyword evidence="2" id="KW-0732">Signal</keyword>
<evidence type="ECO:0000256" key="1">
    <source>
        <dbReference type="SAM" id="MobiDB-lite"/>
    </source>
</evidence>
<feature type="compositionally biased region" description="Low complexity" evidence="1">
    <location>
        <begin position="38"/>
        <end position="59"/>
    </location>
</feature>
<dbReference type="Proteomes" id="UP000198755">
    <property type="component" value="Unassembled WGS sequence"/>
</dbReference>
<evidence type="ECO:0000313" key="3">
    <source>
        <dbReference type="EMBL" id="SFK23298.1"/>
    </source>
</evidence>
<name>A0A1I3XUP7_9HYPH</name>
<evidence type="ECO:0000313" key="4">
    <source>
        <dbReference type="Proteomes" id="UP000198755"/>
    </source>
</evidence>
<keyword evidence="4" id="KW-1185">Reference proteome</keyword>